<protein>
    <submittedName>
        <fullName evidence="3">Uncharacterized protein</fullName>
    </submittedName>
</protein>
<keyword evidence="1" id="KW-1133">Transmembrane helix</keyword>
<evidence type="ECO:0000313" key="2">
    <source>
        <dbReference type="EMBL" id="OFC30071.1"/>
    </source>
</evidence>
<comment type="caution">
    <text evidence="3">The sequence shown here is derived from an EMBL/GenBank/DDBJ whole genome shotgun (WGS) entry which is preliminary data.</text>
</comment>
<dbReference type="Proteomes" id="UP000175616">
    <property type="component" value="Unassembled WGS sequence"/>
</dbReference>
<dbReference type="AlphaFoldDB" id="A0A1E7YW71"/>
<evidence type="ECO:0000256" key="1">
    <source>
        <dbReference type="SAM" id="Phobius"/>
    </source>
</evidence>
<reference evidence="4 5" key="1">
    <citation type="submission" date="2016-06" db="EMBL/GenBank/DDBJ databases">
        <title>Gene turnover analysis identifies the evolutionary adaptation of the extremophile Acidithiobacillus caldus.</title>
        <authorList>
            <person name="Zhang X."/>
        </authorList>
    </citation>
    <scope>NUCLEOTIDE SEQUENCE [LARGE SCALE GENOMIC DNA]</scope>
    <source>
        <strain evidence="2 4">DX</strain>
        <strain evidence="3 5">S1</strain>
    </source>
</reference>
<dbReference type="EMBL" id="LZYH01000492">
    <property type="protein sequence ID" value="OFC60751.1"/>
    <property type="molecule type" value="Genomic_DNA"/>
</dbReference>
<sequence length="95" mass="10705">MSHPLVAEPGGLPVVTQEIAARGFARSLSVWPRGWIFVLLLFFLGLAGALLHSSGGDGLGWTQLKGSTRPQYDRLYRRSRQIWGRRRLWDTMGRV</sequence>
<organism evidence="3 5">
    <name type="scientific">Acidithiobacillus caldus</name>
    <dbReference type="NCBI Taxonomy" id="33059"/>
    <lineage>
        <taxon>Bacteria</taxon>
        <taxon>Pseudomonadati</taxon>
        <taxon>Pseudomonadota</taxon>
        <taxon>Acidithiobacillia</taxon>
        <taxon>Acidithiobacillales</taxon>
        <taxon>Acidithiobacillaceae</taxon>
        <taxon>Acidithiobacillus</taxon>
    </lineage>
</organism>
<dbReference type="Proteomes" id="UP000175707">
    <property type="component" value="Unassembled WGS sequence"/>
</dbReference>
<evidence type="ECO:0000313" key="5">
    <source>
        <dbReference type="Proteomes" id="UP000175707"/>
    </source>
</evidence>
<gene>
    <name evidence="2" type="ORF">BAE27_12275</name>
    <name evidence="3" type="ORF">BAE30_07310</name>
</gene>
<proteinExistence type="predicted"/>
<feature type="transmembrane region" description="Helical" evidence="1">
    <location>
        <begin position="34"/>
        <end position="51"/>
    </location>
</feature>
<accession>A0A1E7YW71</accession>
<evidence type="ECO:0000313" key="3">
    <source>
        <dbReference type="EMBL" id="OFC60751.1"/>
    </source>
</evidence>
<keyword evidence="1" id="KW-0812">Transmembrane</keyword>
<dbReference type="EMBL" id="LZYE01000346">
    <property type="protein sequence ID" value="OFC30071.1"/>
    <property type="molecule type" value="Genomic_DNA"/>
</dbReference>
<name>A0A1E7YW71_9PROT</name>
<evidence type="ECO:0000313" key="4">
    <source>
        <dbReference type="Proteomes" id="UP000175616"/>
    </source>
</evidence>
<keyword evidence="1" id="KW-0472">Membrane</keyword>